<protein>
    <submittedName>
        <fullName evidence="1">Uncharacterized protein</fullName>
    </submittedName>
</protein>
<sequence length="116" mass="13221">MRKGNLPRSEQIRDLIALPTPCNDTVYYPANLAILGTQGKYSVFMTMSHKSGQAYIAVTQPDRVRFRLGGSPEQMSDIYESIPWPEVEMSDGNGNFFYKIAPSLQELEDYFNNFDE</sequence>
<dbReference type="EMBL" id="APVL01000005">
    <property type="protein sequence ID" value="EWG11612.1"/>
    <property type="molecule type" value="Genomic_DNA"/>
</dbReference>
<dbReference type="PATRIC" id="fig|1307436.3.peg.1839"/>
<name>W7L8R1_CYTFI</name>
<reference evidence="2" key="1">
    <citation type="submission" date="2013-03" db="EMBL/GenBank/DDBJ databases">
        <title>Draft genome sequence of Bacillus firmus DS1.</title>
        <authorList>
            <person name="Peng D."/>
            <person name="Zhu L."/>
            <person name="Sun M."/>
        </authorList>
    </citation>
    <scope>NUCLEOTIDE SEQUENCE [LARGE SCALE GENOMIC DNA]</scope>
    <source>
        <strain evidence="2">DS1</strain>
    </source>
</reference>
<proteinExistence type="predicted"/>
<dbReference type="RefSeq" id="WP_035329293.1">
    <property type="nucleotide sequence ID" value="NZ_APVL01000005.1"/>
</dbReference>
<evidence type="ECO:0000313" key="1">
    <source>
        <dbReference type="EMBL" id="EWG11612.1"/>
    </source>
</evidence>
<dbReference type="AlphaFoldDB" id="W7L8R1"/>
<dbReference type="Proteomes" id="UP000019270">
    <property type="component" value="Unassembled WGS sequence"/>
</dbReference>
<comment type="caution">
    <text evidence="1">The sequence shown here is derived from an EMBL/GenBank/DDBJ whole genome shotgun (WGS) entry which is preliminary data.</text>
</comment>
<reference evidence="1 2" key="2">
    <citation type="journal article" date="2016" name="Sci. Rep.">
        <title>A novel serine protease, Sep1, from Bacillus firmus DS-1 has nematicidal activity and degrades multiple intestinal-associated nematode proteins.</title>
        <authorList>
            <person name="Geng C."/>
            <person name="Nie X."/>
            <person name="Tang Z."/>
            <person name="Zhang Y."/>
            <person name="Lin J."/>
            <person name="Sun M."/>
            <person name="Peng D."/>
        </authorList>
    </citation>
    <scope>NUCLEOTIDE SEQUENCE [LARGE SCALE GENOMIC DNA]</scope>
    <source>
        <strain evidence="1 2">DS1</strain>
    </source>
</reference>
<accession>W7L8R1</accession>
<organism evidence="1 2">
    <name type="scientific">Cytobacillus firmus DS1</name>
    <dbReference type="NCBI Taxonomy" id="1307436"/>
    <lineage>
        <taxon>Bacteria</taxon>
        <taxon>Bacillati</taxon>
        <taxon>Bacillota</taxon>
        <taxon>Bacilli</taxon>
        <taxon>Bacillales</taxon>
        <taxon>Bacillaceae</taxon>
        <taxon>Cytobacillus</taxon>
    </lineage>
</organism>
<gene>
    <name evidence="1" type="ORF">PBF_08668</name>
</gene>
<evidence type="ECO:0000313" key="2">
    <source>
        <dbReference type="Proteomes" id="UP000019270"/>
    </source>
</evidence>